<dbReference type="InterPro" id="IPR000757">
    <property type="entry name" value="Beta-glucanase-like"/>
</dbReference>
<reference evidence="4" key="3">
    <citation type="submission" date="2024-01" db="EMBL/GenBank/DDBJ databases">
        <authorList>
            <person name="Coelho M.A."/>
            <person name="David-Palma M."/>
            <person name="Shea T."/>
            <person name="Sun S."/>
            <person name="Cuomo C.A."/>
            <person name="Heitman J."/>
        </authorList>
    </citation>
    <scope>NUCLEOTIDE SEQUENCE</scope>
    <source>
        <strain evidence="4">CBS 7841</strain>
    </source>
</reference>
<name>A0AAJ8JSR2_9TREE</name>
<dbReference type="PANTHER" id="PTHR38121:SF4">
    <property type="entry name" value="GH16 DOMAIN-CONTAINING PROTEIN-RELATED"/>
    <property type="match status" value="1"/>
</dbReference>
<dbReference type="GO" id="GO:0005975">
    <property type="term" value="P:carbohydrate metabolic process"/>
    <property type="evidence" value="ECO:0007669"/>
    <property type="project" value="InterPro"/>
</dbReference>
<keyword evidence="2" id="KW-0732">Signal</keyword>
<reference evidence="4" key="1">
    <citation type="submission" date="2016-06" db="EMBL/GenBank/DDBJ databases">
        <authorList>
            <person name="Cuomo C."/>
            <person name="Litvintseva A."/>
            <person name="Heitman J."/>
            <person name="Chen Y."/>
            <person name="Sun S."/>
            <person name="Springer D."/>
            <person name="Dromer F."/>
            <person name="Young S."/>
            <person name="Zeng Q."/>
            <person name="Chapman S."/>
            <person name="Gujja S."/>
            <person name="Saif S."/>
            <person name="Birren B."/>
        </authorList>
    </citation>
    <scope>NUCLEOTIDE SEQUENCE</scope>
    <source>
        <strain evidence="4">CBS 7841</strain>
    </source>
</reference>
<feature type="signal peptide" evidence="2">
    <location>
        <begin position="1"/>
        <end position="19"/>
    </location>
</feature>
<feature type="chain" id="PRO_5042462654" description="GH16 domain-containing protein" evidence="2">
    <location>
        <begin position="20"/>
        <end position="317"/>
    </location>
</feature>
<keyword evidence="5" id="KW-1185">Reference proteome</keyword>
<dbReference type="RefSeq" id="XP_066068434.1">
    <property type="nucleotide sequence ID" value="XM_066212337.1"/>
</dbReference>
<feature type="domain" description="GH16" evidence="3">
    <location>
        <begin position="157"/>
        <end position="310"/>
    </location>
</feature>
<dbReference type="SUPFAM" id="SSF49899">
    <property type="entry name" value="Concanavalin A-like lectins/glucanases"/>
    <property type="match status" value="1"/>
</dbReference>
<evidence type="ECO:0000259" key="3">
    <source>
        <dbReference type="Pfam" id="PF00722"/>
    </source>
</evidence>
<dbReference type="GO" id="GO:0004553">
    <property type="term" value="F:hydrolase activity, hydrolyzing O-glycosyl compounds"/>
    <property type="evidence" value="ECO:0007669"/>
    <property type="project" value="InterPro"/>
</dbReference>
<evidence type="ECO:0000256" key="2">
    <source>
        <dbReference type="SAM" id="SignalP"/>
    </source>
</evidence>
<sequence>MRPALNLFFLSLLLGNISAYAAEASSSGPTSCAHTKTVIETKTVYSTQSNPTDTGGNQPSSVESNKPSGSSGNATPSGSSGNATPTNTGLPKNLKLKNPIVGCECGYNVTSLNVYFPYHYSFFFDSLNALGKVNWDDSQWLRNDGELVQQTTKDGVGCKGRKDNVYIDDRDLVLKVPKDQKVSAEMNCAEIVYKEKKITGGIFQTTAKLNGVLGTAQTFRLNHSTTTGQDEVDLMIYSSEIDKIGMRNNNYHVAFPDVKENDPREMYSNYTIVWLDDTTARYFNDVKQDSPTDYHLQKGESMGLPRTRMRCFEFFMS</sequence>
<dbReference type="PANTHER" id="PTHR38121">
    <property type="entry name" value="GH16 DOMAIN-CONTAINING PROTEIN"/>
    <property type="match status" value="1"/>
</dbReference>
<proteinExistence type="predicted"/>
<dbReference type="Pfam" id="PF00722">
    <property type="entry name" value="Glyco_hydro_16"/>
    <property type="match status" value="1"/>
</dbReference>
<dbReference type="InterPro" id="IPR013320">
    <property type="entry name" value="ConA-like_dom_sf"/>
</dbReference>
<feature type="compositionally biased region" description="Polar residues" evidence="1">
    <location>
        <begin position="43"/>
        <end position="90"/>
    </location>
</feature>
<evidence type="ECO:0000313" key="4">
    <source>
        <dbReference type="EMBL" id="WVN87734.1"/>
    </source>
</evidence>
<dbReference type="Gene3D" id="2.60.120.200">
    <property type="match status" value="1"/>
</dbReference>
<feature type="region of interest" description="Disordered" evidence="1">
    <location>
        <begin position="43"/>
        <end position="91"/>
    </location>
</feature>
<dbReference type="GeneID" id="91087140"/>
<accession>A0AAJ8JSR2</accession>
<dbReference type="EMBL" id="CP143786">
    <property type="protein sequence ID" value="WVN87734.1"/>
    <property type="molecule type" value="Genomic_DNA"/>
</dbReference>
<protein>
    <recommendedName>
        <fullName evidence="3">GH16 domain-containing protein</fullName>
    </recommendedName>
</protein>
<organism evidence="4 5">
    <name type="scientific">Cryptococcus depauperatus CBS 7841</name>
    <dbReference type="NCBI Taxonomy" id="1295531"/>
    <lineage>
        <taxon>Eukaryota</taxon>
        <taxon>Fungi</taxon>
        <taxon>Dikarya</taxon>
        <taxon>Basidiomycota</taxon>
        <taxon>Agaricomycotina</taxon>
        <taxon>Tremellomycetes</taxon>
        <taxon>Tremellales</taxon>
        <taxon>Cryptococcaceae</taxon>
        <taxon>Cryptococcus</taxon>
    </lineage>
</organism>
<reference evidence="4" key="2">
    <citation type="journal article" date="2022" name="Elife">
        <title>Obligate sexual reproduction of a homothallic fungus closely related to the Cryptococcus pathogenic species complex.</title>
        <authorList>
            <person name="Passer A.R."/>
            <person name="Clancey S.A."/>
            <person name="Shea T."/>
            <person name="David-Palma M."/>
            <person name="Averette A.F."/>
            <person name="Boekhout T."/>
            <person name="Porcel B.M."/>
            <person name="Nowrousian M."/>
            <person name="Cuomo C.A."/>
            <person name="Sun S."/>
            <person name="Heitman J."/>
            <person name="Coelho M.A."/>
        </authorList>
    </citation>
    <scope>NUCLEOTIDE SEQUENCE</scope>
    <source>
        <strain evidence="4">CBS 7841</strain>
    </source>
</reference>
<evidence type="ECO:0000313" key="5">
    <source>
        <dbReference type="Proteomes" id="UP000094043"/>
    </source>
</evidence>
<gene>
    <name evidence="4" type="ORF">L203_102929</name>
</gene>
<dbReference type="Proteomes" id="UP000094043">
    <property type="component" value="Chromosome 3"/>
</dbReference>
<dbReference type="AlphaFoldDB" id="A0AAJ8JSR2"/>
<evidence type="ECO:0000256" key="1">
    <source>
        <dbReference type="SAM" id="MobiDB-lite"/>
    </source>
</evidence>
<dbReference type="KEGG" id="cdep:91087140"/>